<dbReference type="Gene3D" id="1.50.10.10">
    <property type="match status" value="1"/>
</dbReference>
<dbReference type="Gene3D" id="1.50.10.20">
    <property type="match status" value="1"/>
</dbReference>
<dbReference type="GO" id="GO:0005524">
    <property type="term" value="F:ATP binding"/>
    <property type="evidence" value="ECO:0007669"/>
    <property type="project" value="InterPro"/>
</dbReference>
<sequence length="887" mass="96444">MREFWLMFASDEYYLPLDHVTDAGTRYAPTSVRPGWAGRPRDCWLDWSAPGVPAVEHGWKIHVSSGLLSAQSTLDAVAEICFDEQVRFKHIAAEKFFLALHHKHGPRPQSGKFCAVYPTDVESARRVLDRLVERRRGAEAPHILTDRRYRDSASVHYRYGAFSPRDRLLADGSREPILVDAAGREIADVRRPFFTLPDGVVDPFIEAEPSPHTGSVLLGGRYRVTAAIRHSNAGGSYRAVDEKTGRTVFIKEARAHNGYTWDRVDAQTRLRREHRTLVDLHAVDPGLAPEPLEYFRAWEHEFLVTEHVPGTPLWTWAGRYNRMIRPAATRAERTAYLARAAGVLAALRAVLDRLHAQGRRFGDLSPGNVLIGPDDAVRLVDFEATSSLTGPELKMGTEGFSPPQALVDAGVDSDDYGFAALALVLLFPLQKLMQVDGAGRAELLRRDLGLDDLDEPAQDVLWAAALRYYGTAGAMTRPDPSRSRDVGPGVPQLVARAREHRGLPTAADLDEHPTRCLRELVEDLGAGLLAMARPERTDWLFPPSPRAYGTNMVCVAYGTAGVIHALHHAGIAIPEEVSARFRREALAERDRLAPGLHVGTAGVAWVLAETGALDEALELIDHAGRHELTRGVITLEGGAAGVGTAQLALHRYTGDEKRLQSAAELGELIRDLDDPTAVLGKSLQGLLRGRAGVALFLHHLTDETGDESFRRAGLTLLHAELDGAIEMPTGDLSFVEHAELRRQLPFLSVGSAGVTPVLARYVRATGDERCAEALPRIAADCALSCAVDPGLYQGLAGAVYAWADYADLAGLAHAGEAADLVPRLAGGLVKHVVRHPDGLRVLGSATTRYSADLHSGSAGVLLALSRVVHGPTGQFFTLDQREGGETT</sequence>
<name>A0A221W2U4_9PSEU</name>
<evidence type="ECO:0000313" key="2">
    <source>
        <dbReference type="Proteomes" id="UP000204221"/>
    </source>
</evidence>
<reference evidence="1 2" key="1">
    <citation type="submission" date="2017-07" db="EMBL/GenBank/DDBJ databases">
        <title>Complete genome sequence of Actinoalloteichus hoggarensis DSM 45943, type strain of Actinoalloteichus hoggarensis.</title>
        <authorList>
            <person name="Ruckert C."/>
            <person name="Nouioui I."/>
            <person name="Willmese J."/>
            <person name="van Wezel G."/>
            <person name="Klenk H.-P."/>
            <person name="Kalinowski J."/>
            <person name="Zotchev S.B."/>
        </authorList>
    </citation>
    <scope>NUCLEOTIDE SEQUENCE [LARGE SCALE GENOMIC DNA]</scope>
    <source>
        <strain evidence="1 2">DSM 45943</strain>
    </source>
</reference>
<dbReference type="KEGG" id="ahg:AHOG_12055"/>
<dbReference type="InterPro" id="IPR053524">
    <property type="entry name" value="Aerial_hyphae_peptide-synth"/>
</dbReference>
<dbReference type="InterPro" id="IPR007822">
    <property type="entry name" value="LANC-like"/>
</dbReference>
<dbReference type="Pfam" id="PF25816">
    <property type="entry name" value="RamC_N"/>
    <property type="match status" value="1"/>
</dbReference>
<dbReference type="SMART" id="SM01260">
    <property type="entry name" value="LANC_like"/>
    <property type="match status" value="1"/>
</dbReference>
<dbReference type="RefSeq" id="WP_093941450.1">
    <property type="nucleotide sequence ID" value="NZ_CP022521.1"/>
</dbReference>
<keyword evidence="1" id="KW-0418">Kinase</keyword>
<dbReference type="NCBIfam" id="NF038151">
    <property type="entry name" value="lanthi_synth_III"/>
    <property type="match status" value="1"/>
</dbReference>
<dbReference type="OrthoDB" id="1492512at2"/>
<dbReference type="Proteomes" id="UP000204221">
    <property type="component" value="Chromosome"/>
</dbReference>
<proteinExistence type="predicted"/>
<dbReference type="SUPFAM" id="SSF158745">
    <property type="entry name" value="LanC-like"/>
    <property type="match status" value="1"/>
</dbReference>
<dbReference type="InterPro" id="IPR000719">
    <property type="entry name" value="Prot_kinase_dom"/>
</dbReference>
<dbReference type="GO" id="GO:0004674">
    <property type="term" value="F:protein serine/threonine kinase activity"/>
    <property type="evidence" value="ECO:0007669"/>
    <property type="project" value="UniProtKB-EC"/>
</dbReference>
<dbReference type="PROSITE" id="PS50011">
    <property type="entry name" value="PROTEIN_KINASE_DOM"/>
    <property type="match status" value="1"/>
</dbReference>
<keyword evidence="1" id="KW-0808">Transferase</keyword>
<dbReference type="GO" id="GO:0005975">
    <property type="term" value="P:carbohydrate metabolic process"/>
    <property type="evidence" value="ECO:0007669"/>
    <property type="project" value="InterPro"/>
</dbReference>
<dbReference type="EMBL" id="CP022521">
    <property type="protein sequence ID" value="ASO20054.1"/>
    <property type="molecule type" value="Genomic_DNA"/>
</dbReference>
<dbReference type="InterPro" id="IPR012341">
    <property type="entry name" value="6hp_glycosidase-like_sf"/>
</dbReference>
<keyword evidence="2" id="KW-1185">Reference proteome</keyword>
<dbReference type="InterPro" id="IPR011009">
    <property type="entry name" value="Kinase-like_dom_sf"/>
</dbReference>
<evidence type="ECO:0000313" key="1">
    <source>
        <dbReference type="EMBL" id="ASO20054.1"/>
    </source>
</evidence>
<dbReference type="Gene3D" id="1.10.510.10">
    <property type="entry name" value="Transferase(Phosphotransferase) domain 1"/>
    <property type="match status" value="1"/>
</dbReference>
<organism evidence="1 2">
    <name type="scientific">Actinoalloteichus hoggarensis</name>
    <dbReference type="NCBI Taxonomy" id="1470176"/>
    <lineage>
        <taxon>Bacteria</taxon>
        <taxon>Bacillati</taxon>
        <taxon>Actinomycetota</taxon>
        <taxon>Actinomycetes</taxon>
        <taxon>Pseudonocardiales</taxon>
        <taxon>Pseudonocardiaceae</taxon>
        <taxon>Actinoalloteichus</taxon>
    </lineage>
</organism>
<dbReference type="GO" id="GO:0031179">
    <property type="term" value="P:peptide modification"/>
    <property type="evidence" value="ECO:0007669"/>
    <property type="project" value="InterPro"/>
</dbReference>
<gene>
    <name evidence="1" type="primary">pknA2</name>
    <name evidence="1" type="ORF">AHOG_12055</name>
</gene>
<dbReference type="Gene3D" id="3.30.200.20">
    <property type="entry name" value="Phosphorylase Kinase, domain 1"/>
    <property type="match status" value="1"/>
</dbReference>
<dbReference type="EC" id="2.7.11.1" evidence="1"/>
<dbReference type="InterPro" id="IPR058053">
    <property type="entry name" value="RamC_C"/>
</dbReference>
<dbReference type="InterPro" id="IPR057929">
    <property type="entry name" value="RamC_N"/>
</dbReference>
<accession>A0A221W2U4</accession>
<dbReference type="CDD" id="cd04791">
    <property type="entry name" value="LanC_SerThrkinase"/>
    <property type="match status" value="1"/>
</dbReference>
<dbReference type="SUPFAM" id="SSF56112">
    <property type="entry name" value="Protein kinase-like (PK-like)"/>
    <property type="match status" value="1"/>
</dbReference>
<dbReference type="AlphaFoldDB" id="A0A221W2U4"/>
<protein>
    <submittedName>
        <fullName evidence="1">Serine/threonine-protein kinase PknA</fullName>
        <ecNumber evidence="1">2.7.11.1</ecNumber>
    </submittedName>
</protein>